<reference evidence="2 3" key="1">
    <citation type="submission" date="2011-02" db="EMBL/GenBank/DDBJ databases">
        <title>The Genome Sequence of Sphaeroforma arctica JP610.</title>
        <authorList>
            <consortium name="The Broad Institute Genome Sequencing Platform"/>
            <person name="Russ C."/>
            <person name="Cuomo C."/>
            <person name="Young S.K."/>
            <person name="Zeng Q."/>
            <person name="Gargeya S."/>
            <person name="Alvarado L."/>
            <person name="Berlin A."/>
            <person name="Chapman S.B."/>
            <person name="Chen Z."/>
            <person name="Freedman E."/>
            <person name="Gellesch M."/>
            <person name="Goldberg J."/>
            <person name="Griggs A."/>
            <person name="Gujja S."/>
            <person name="Heilman E."/>
            <person name="Heiman D."/>
            <person name="Howarth C."/>
            <person name="Mehta T."/>
            <person name="Neiman D."/>
            <person name="Pearson M."/>
            <person name="Roberts A."/>
            <person name="Saif S."/>
            <person name="Shea T."/>
            <person name="Shenoy N."/>
            <person name="Sisk P."/>
            <person name="Stolte C."/>
            <person name="Sykes S."/>
            <person name="White J."/>
            <person name="Yandava C."/>
            <person name="Burger G."/>
            <person name="Gray M.W."/>
            <person name="Holland P.W.H."/>
            <person name="King N."/>
            <person name="Lang F.B.F."/>
            <person name="Roger A.J."/>
            <person name="Ruiz-Trillo I."/>
            <person name="Haas B."/>
            <person name="Nusbaum C."/>
            <person name="Birren B."/>
        </authorList>
    </citation>
    <scope>NUCLEOTIDE SEQUENCE [LARGE SCALE GENOMIC DNA]</scope>
    <source>
        <strain evidence="2 3">JP610</strain>
    </source>
</reference>
<name>A0A0L0G7D6_9EUKA</name>
<gene>
    <name evidence="2" type="ORF">SARC_02874</name>
</gene>
<evidence type="ECO:0000313" key="2">
    <source>
        <dbReference type="EMBL" id="KNC84920.1"/>
    </source>
</evidence>
<evidence type="ECO:0000256" key="1">
    <source>
        <dbReference type="ARBA" id="ARBA00023172"/>
    </source>
</evidence>
<accession>A0A0L0G7D6</accession>
<keyword evidence="1" id="KW-0233">DNA recombination</keyword>
<dbReference type="Proteomes" id="UP000054560">
    <property type="component" value="Unassembled WGS sequence"/>
</dbReference>
<organism evidence="2 3">
    <name type="scientific">Sphaeroforma arctica JP610</name>
    <dbReference type="NCBI Taxonomy" id="667725"/>
    <lineage>
        <taxon>Eukaryota</taxon>
        <taxon>Ichthyosporea</taxon>
        <taxon>Ichthyophonida</taxon>
        <taxon>Sphaeroforma</taxon>
    </lineage>
</organism>
<dbReference type="SUPFAM" id="SSF56349">
    <property type="entry name" value="DNA breaking-rejoining enzymes"/>
    <property type="match status" value="1"/>
</dbReference>
<evidence type="ECO:0008006" key="4">
    <source>
        <dbReference type="Google" id="ProtNLM"/>
    </source>
</evidence>
<dbReference type="EMBL" id="KQ241731">
    <property type="protein sequence ID" value="KNC84920.1"/>
    <property type="molecule type" value="Genomic_DNA"/>
</dbReference>
<evidence type="ECO:0000313" key="3">
    <source>
        <dbReference type="Proteomes" id="UP000054560"/>
    </source>
</evidence>
<keyword evidence="3" id="KW-1185">Reference proteome</keyword>
<dbReference type="InterPro" id="IPR013762">
    <property type="entry name" value="Integrase-like_cat_sf"/>
</dbReference>
<proteinExistence type="predicted"/>
<dbReference type="RefSeq" id="XP_014158822.1">
    <property type="nucleotide sequence ID" value="XM_014303347.1"/>
</dbReference>
<dbReference type="GO" id="GO:0003677">
    <property type="term" value="F:DNA binding"/>
    <property type="evidence" value="ECO:0007669"/>
    <property type="project" value="InterPro"/>
</dbReference>
<dbReference type="OrthoDB" id="6120376at2759"/>
<protein>
    <recommendedName>
        <fullName evidence="4">Tyr recombinase domain-containing protein</fullName>
    </recommendedName>
</protein>
<dbReference type="GO" id="GO:0006310">
    <property type="term" value="P:DNA recombination"/>
    <property type="evidence" value="ECO:0007669"/>
    <property type="project" value="UniProtKB-KW"/>
</dbReference>
<dbReference type="GeneID" id="25903378"/>
<dbReference type="Gene3D" id="1.10.443.10">
    <property type="entry name" value="Intergrase catalytic core"/>
    <property type="match status" value="1"/>
</dbReference>
<dbReference type="InterPro" id="IPR011010">
    <property type="entry name" value="DNA_brk_join_enz"/>
</dbReference>
<dbReference type="AlphaFoldDB" id="A0A0L0G7D6"/>
<dbReference type="GO" id="GO:0015074">
    <property type="term" value="P:DNA integration"/>
    <property type="evidence" value="ECO:0007669"/>
    <property type="project" value="InterPro"/>
</dbReference>
<sequence length="116" mass="13251">MGRHRMTVHTDLESYSDNLHIHRGKRVRVYDEFAEILLPISKTSLDRFITNIIPKLPANMAHSHRFRKPLTARGLGNRNYSGHSLRIGGLTALREVGVNESETMITGRWTSAVNMR</sequence>